<evidence type="ECO:0000256" key="20">
    <source>
        <dbReference type="ARBA" id="ARBA00023055"/>
    </source>
</evidence>
<comment type="catalytic activity">
    <reaction evidence="3">
        <text>hexadecanoate(out) = hexadecanoate(in)</text>
        <dbReference type="Rhea" id="RHEA:45256"/>
        <dbReference type="ChEBI" id="CHEBI:7896"/>
    </reaction>
    <physiologicalReaction direction="left-to-right" evidence="3">
        <dbReference type="Rhea" id="RHEA:45257"/>
    </physiologicalReaction>
</comment>
<evidence type="ECO:0000256" key="26">
    <source>
        <dbReference type="ARBA" id="ARBA00023288"/>
    </source>
</evidence>
<dbReference type="GO" id="GO:0016324">
    <property type="term" value="C:apical plasma membrane"/>
    <property type="evidence" value="ECO:0007669"/>
    <property type="project" value="UniProtKB-SubCell"/>
</dbReference>
<dbReference type="GO" id="GO:0150094">
    <property type="term" value="P:amyloid-beta clearance by cellular catabolic process"/>
    <property type="evidence" value="ECO:0007669"/>
    <property type="project" value="TreeGrafter"/>
</dbReference>
<evidence type="ECO:0000256" key="15">
    <source>
        <dbReference type="ARBA" id="ARBA00022692"/>
    </source>
</evidence>
<feature type="transmembrane region" description="Helical" evidence="33">
    <location>
        <begin position="387"/>
        <end position="406"/>
    </location>
</feature>
<comment type="catalytic activity">
    <reaction evidence="5">
        <text>butanoate(out) = butanoate(in)</text>
        <dbReference type="Rhea" id="RHEA:45248"/>
        <dbReference type="ChEBI" id="CHEBI:17968"/>
    </reaction>
    <physiologicalReaction direction="left-to-right" evidence="5">
        <dbReference type="Rhea" id="RHEA:45249"/>
    </physiologicalReaction>
</comment>
<evidence type="ECO:0000256" key="9">
    <source>
        <dbReference type="ARBA" id="ARBA00004651"/>
    </source>
</evidence>
<keyword evidence="24" id="KW-0675">Receptor</keyword>
<evidence type="ECO:0000256" key="28">
    <source>
        <dbReference type="ARBA" id="ARBA00029966"/>
    </source>
</evidence>
<dbReference type="GO" id="GO:0009986">
    <property type="term" value="C:cell surface"/>
    <property type="evidence" value="ECO:0007669"/>
    <property type="project" value="TreeGrafter"/>
</dbReference>
<evidence type="ECO:0000256" key="32">
    <source>
        <dbReference type="PIRSR" id="PIRSR605428-52"/>
    </source>
</evidence>
<evidence type="ECO:0000256" key="12">
    <source>
        <dbReference type="ARBA" id="ARBA00022448"/>
    </source>
</evidence>
<dbReference type="GO" id="GO:0005044">
    <property type="term" value="F:scavenger receptor activity"/>
    <property type="evidence" value="ECO:0007669"/>
    <property type="project" value="TreeGrafter"/>
</dbReference>
<keyword evidence="22" id="KW-0564">Palmitate</keyword>
<dbReference type="GO" id="GO:0030169">
    <property type="term" value="F:low-density lipoprotein particle binding"/>
    <property type="evidence" value="ECO:0007669"/>
    <property type="project" value="TreeGrafter"/>
</dbReference>
<dbReference type="PANTHER" id="PTHR11923">
    <property type="entry name" value="SCAVENGER RECEPTOR CLASS B TYPE-1 SR-B1"/>
    <property type="match status" value="1"/>
</dbReference>
<evidence type="ECO:0000256" key="2">
    <source>
        <dbReference type="ARBA" id="ARBA00000626"/>
    </source>
</evidence>
<keyword evidence="17" id="KW-0130">Cell adhesion</keyword>
<evidence type="ECO:0000256" key="7">
    <source>
        <dbReference type="ARBA" id="ARBA00004285"/>
    </source>
</evidence>
<protein>
    <recommendedName>
        <fullName evidence="11">Platelet glycoprotein 4</fullName>
    </recommendedName>
    <alternativeName>
        <fullName evidence="31">Glycoprotein IIIb</fullName>
    </alternativeName>
    <alternativeName>
        <fullName evidence="29">PAS IV</fullName>
    </alternativeName>
    <alternativeName>
        <fullName evidence="30">PAS-4</fullName>
    </alternativeName>
    <alternativeName>
        <fullName evidence="28">Platelet glycoprotein IV</fullName>
    </alternativeName>
</protein>
<evidence type="ECO:0000256" key="6">
    <source>
        <dbReference type="ARBA" id="ARBA00004221"/>
    </source>
</evidence>
<keyword evidence="18 33" id="KW-1133">Transmembrane helix</keyword>
<dbReference type="GO" id="GO:0006898">
    <property type="term" value="P:receptor-mediated endocytosis"/>
    <property type="evidence" value="ECO:0007669"/>
    <property type="project" value="TreeGrafter"/>
</dbReference>
<evidence type="ECO:0000256" key="33">
    <source>
        <dbReference type="SAM" id="Phobius"/>
    </source>
</evidence>
<keyword evidence="25" id="KW-0325">Glycoprotein</keyword>
<gene>
    <name evidence="34" type="ORF">KC01_LOCUS1098</name>
</gene>
<dbReference type="PRINTS" id="PR01610">
    <property type="entry name" value="CD36ANTIGEN"/>
</dbReference>
<keyword evidence="12" id="KW-0813">Transport</keyword>
<keyword evidence="21 33" id="KW-0472">Membrane</keyword>
<evidence type="ECO:0000256" key="31">
    <source>
        <dbReference type="ARBA" id="ARBA00032780"/>
    </source>
</evidence>
<dbReference type="EMBL" id="OZ035823">
    <property type="protein sequence ID" value="CAL1568487.1"/>
    <property type="molecule type" value="Genomic_DNA"/>
</dbReference>
<keyword evidence="15 33" id="KW-0812">Transmembrane</keyword>
<evidence type="ECO:0000256" key="21">
    <source>
        <dbReference type="ARBA" id="ARBA00023136"/>
    </source>
</evidence>
<accession>A0AAV2ITG1</accession>
<dbReference type="AlphaFoldDB" id="A0AAV2ITG1"/>
<organism evidence="34 35">
    <name type="scientific">Knipowitschia caucasica</name>
    <name type="common">Caucasian dwarf goby</name>
    <name type="synonym">Pomatoschistus caucasicus</name>
    <dbReference type="NCBI Taxonomy" id="637954"/>
    <lineage>
        <taxon>Eukaryota</taxon>
        <taxon>Metazoa</taxon>
        <taxon>Chordata</taxon>
        <taxon>Craniata</taxon>
        <taxon>Vertebrata</taxon>
        <taxon>Euteleostomi</taxon>
        <taxon>Actinopterygii</taxon>
        <taxon>Neopterygii</taxon>
        <taxon>Teleostei</taxon>
        <taxon>Neoteleostei</taxon>
        <taxon>Acanthomorphata</taxon>
        <taxon>Gobiaria</taxon>
        <taxon>Gobiiformes</taxon>
        <taxon>Gobioidei</taxon>
        <taxon>Gobiidae</taxon>
        <taxon>Gobiinae</taxon>
        <taxon>Knipowitschia</taxon>
    </lineage>
</organism>
<evidence type="ECO:0000256" key="4">
    <source>
        <dbReference type="ARBA" id="ARBA00000996"/>
    </source>
</evidence>
<comment type="catalytic activity">
    <reaction evidence="2">
        <text>(9Z)-octadecenoate(out) = (9Z)-octadecenoate(in)</text>
        <dbReference type="Rhea" id="RHEA:33655"/>
        <dbReference type="ChEBI" id="CHEBI:30823"/>
    </reaction>
    <physiologicalReaction direction="left-to-right" evidence="2">
        <dbReference type="Rhea" id="RHEA:33656"/>
    </physiologicalReaction>
</comment>
<feature type="disulfide bond" evidence="32">
    <location>
        <begin position="212"/>
        <end position="273"/>
    </location>
</feature>
<name>A0AAV2ITG1_KNICA</name>
<evidence type="ECO:0000256" key="23">
    <source>
        <dbReference type="ARBA" id="ARBA00023157"/>
    </source>
</evidence>
<dbReference type="Proteomes" id="UP001497482">
    <property type="component" value="Chromosome 1"/>
</dbReference>
<feature type="disulfide bond" evidence="32">
    <location>
        <begin position="253"/>
        <end position="262"/>
    </location>
</feature>
<dbReference type="GO" id="GO:0042953">
    <property type="term" value="P:lipoprotein transport"/>
    <property type="evidence" value="ECO:0007669"/>
    <property type="project" value="TreeGrafter"/>
</dbReference>
<evidence type="ECO:0000256" key="22">
    <source>
        <dbReference type="ARBA" id="ARBA00023139"/>
    </source>
</evidence>
<evidence type="ECO:0000256" key="14">
    <source>
        <dbReference type="ARBA" id="ARBA00022499"/>
    </source>
</evidence>
<comment type="catalytic activity">
    <reaction evidence="27">
        <text>tetracosanoate(out) = tetracosanoate(in)</text>
        <dbReference type="Rhea" id="RHEA:45260"/>
        <dbReference type="ChEBI" id="CHEBI:31014"/>
    </reaction>
    <physiologicalReaction direction="left-to-right" evidence="27">
        <dbReference type="Rhea" id="RHEA:45261"/>
    </physiologicalReaction>
</comment>
<comment type="catalytic activity">
    <reaction evidence="1">
        <text>(9Z,12Z)-octadecadienoate(out) = (9Z,12Z)-octadecadienoate(in)</text>
        <dbReference type="Rhea" id="RHEA:45264"/>
        <dbReference type="ChEBI" id="CHEBI:30245"/>
    </reaction>
    <physiologicalReaction direction="left-to-right" evidence="1">
        <dbReference type="Rhea" id="RHEA:45265"/>
    </physiologicalReaction>
</comment>
<keyword evidence="14" id="KW-1017">Isopeptide bond</keyword>
<evidence type="ECO:0000256" key="30">
    <source>
        <dbReference type="ARBA" id="ARBA00032188"/>
    </source>
</evidence>
<dbReference type="PRINTS" id="PR01609">
    <property type="entry name" value="CD36FAMILY"/>
</dbReference>
<dbReference type="GO" id="GO:0005041">
    <property type="term" value="F:low-density lipoprotein particle receptor activity"/>
    <property type="evidence" value="ECO:0007669"/>
    <property type="project" value="TreeGrafter"/>
</dbReference>
<evidence type="ECO:0000256" key="29">
    <source>
        <dbReference type="ARBA" id="ARBA00031821"/>
    </source>
</evidence>
<dbReference type="GO" id="GO:0005901">
    <property type="term" value="C:caveola"/>
    <property type="evidence" value="ECO:0007669"/>
    <property type="project" value="TreeGrafter"/>
</dbReference>
<evidence type="ECO:0000256" key="8">
    <source>
        <dbReference type="ARBA" id="ARBA00004555"/>
    </source>
</evidence>
<comment type="subcellular location">
    <subcellularLocation>
        <location evidence="6">Apical cell membrane</location>
    </subcellularLocation>
    <subcellularLocation>
        <location evidence="9">Cell membrane</location>
        <topology evidence="9">Multi-pass membrane protein</topology>
    </subcellularLocation>
    <subcellularLocation>
        <location evidence="8">Golgi apparatus</location>
    </subcellularLocation>
    <subcellularLocation>
        <location evidence="7">Membrane raft</location>
    </subcellularLocation>
</comment>
<keyword evidence="13" id="KW-1003">Cell membrane</keyword>
<evidence type="ECO:0000256" key="11">
    <source>
        <dbReference type="ARBA" id="ARBA00020772"/>
    </source>
</evidence>
<evidence type="ECO:0000256" key="10">
    <source>
        <dbReference type="ARBA" id="ARBA00010532"/>
    </source>
</evidence>
<keyword evidence="20" id="KW-0445">Lipid transport</keyword>
<feature type="disulfide bond" evidence="32">
    <location>
        <begin position="183"/>
        <end position="251"/>
    </location>
</feature>
<evidence type="ECO:0000256" key="16">
    <source>
        <dbReference type="ARBA" id="ARBA00022843"/>
    </source>
</evidence>
<proteinExistence type="inferred from homology"/>
<dbReference type="Pfam" id="PF01130">
    <property type="entry name" value="CD36"/>
    <property type="match status" value="2"/>
</dbReference>
<keyword evidence="23 32" id="KW-1015">Disulfide bond</keyword>
<evidence type="ECO:0000313" key="35">
    <source>
        <dbReference type="Proteomes" id="UP001497482"/>
    </source>
</evidence>
<evidence type="ECO:0000256" key="24">
    <source>
        <dbReference type="ARBA" id="ARBA00023170"/>
    </source>
</evidence>
<evidence type="ECO:0000313" key="34">
    <source>
        <dbReference type="EMBL" id="CAL1568487.1"/>
    </source>
</evidence>
<evidence type="ECO:0000256" key="13">
    <source>
        <dbReference type="ARBA" id="ARBA00022475"/>
    </source>
</evidence>
<reference evidence="34 35" key="1">
    <citation type="submission" date="2024-04" db="EMBL/GenBank/DDBJ databases">
        <authorList>
            <person name="Waldvogel A.-M."/>
            <person name="Schoenle A."/>
        </authorList>
    </citation>
    <scope>NUCLEOTIDE SEQUENCE [LARGE SCALE GENOMIC DNA]</scope>
</reference>
<dbReference type="PANTHER" id="PTHR11923:SF12">
    <property type="entry name" value="PLATELET GLYCOPROTEIN 4"/>
    <property type="match status" value="1"/>
</dbReference>
<evidence type="ECO:0000256" key="25">
    <source>
        <dbReference type="ARBA" id="ARBA00023180"/>
    </source>
</evidence>
<keyword evidence="35" id="KW-1185">Reference proteome</keyword>
<sequence length="416" mass="45959">MGCCNARCWLITGAVFGAIVAILGGLLIPLGNIVIEGTVKQEAVIENGTTAYDNWVATGAVVFRQFWFFTVQNPTEVIENGSTPVVMERGPYTYKTRFLPKENITFNPNHTASFLLPLVAIFEPSMSVGPEEEEVVILNLAVVNGTFDGPYNVFTGKDDISKVSMIDRFRGESKLAFWGDEYCDMLNGTDASSFAPFLDKKKPLYFFSSDICRSVSASHMKTYSLKGIKVYRYSLLASTLASPVDNPDNHCFCRNPVVTKNCTLAGVLDISSCQKGKPIYISLPHFLSGSPSLIEAVHGLHPNPEHHETFLDVEPTTGFTLNFAKRIQVNMMYGPSNVITVLKKVKDYTMFPVVWLNETATLDDATADMIKTELVSRINLLAMVQQALLGTGLAIFIICLISFCFVKQNNGQVNFF</sequence>
<comment type="catalytic activity">
    <reaction evidence="4">
        <text>tetradecanoate(out) = tetradecanoate(in)</text>
        <dbReference type="Rhea" id="RHEA:45252"/>
        <dbReference type="ChEBI" id="CHEBI:30807"/>
    </reaction>
    <physiologicalReaction direction="left-to-right" evidence="4">
        <dbReference type="Rhea" id="RHEA:45253"/>
    </physiologicalReaction>
</comment>
<evidence type="ECO:0000256" key="19">
    <source>
        <dbReference type="ARBA" id="ARBA00023034"/>
    </source>
</evidence>
<dbReference type="GO" id="GO:0044539">
    <property type="term" value="P:long-chain fatty acid import into cell"/>
    <property type="evidence" value="ECO:0007669"/>
    <property type="project" value="TreeGrafter"/>
</dbReference>
<evidence type="ECO:0000256" key="18">
    <source>
        <dbReference type="ARBA" id="ARBA00022989"/>
    </source>
</evidence>
<keyword evidence="26" id="KW-0449">Lipoprotein</keyword>
<evidence type="ECO:0000256" key="5">
    <source>
        <dbReference type="ARBA" id="ARBA00001892"/>
    </source>
</evidence>
<dbReference type="InterPro" id="IPR005428">
    <property type="entry name" value="CD36/SCARB1/SNMP1"/>
</dbReference>
<keyword evidence="19" id="KW-0333">Golgi apparatus</keyword>
<evidence type="ECO:0000256" key="1">
    <source>
        <dbReference type="ARBA" id="ARBA00000542"/>
    </source>
</evidence>
<dbReference type="InterPro" id="IPR002159">
    <property type="entry name" value="CD36_fam"/>
</dbReference>
<keyword evidence="16" id="KW-0832">Ubl conjugation</keyword>
<evidence type="ECO:0000256" key="17">
    <source>
        <dbReference type="ARBA" id="ARBA00022889"/>
    </source>
</evidence>
<dbReference type="GO" id="GO:0019915">
    <property type="term" value="P:lipid storage"/>
    <property type="evidence" value="ECO:0007669"/>
    <property type="project" value="TreeGrafter"/>
</dbReference>
<evidence type="ECO:0000256" key="27">
    <source>
        <dbReference type="ARBA" id="ARBA00023949"/>
    </source>
</evidence>
<comment type="similarity">
    <text evidence="10">Belongs to the CD36 family.</text>
</comment>
<dbReference type="GO" id="GO:0005794">
    <property type="term" value="C:Golgi apparatus"/>
    <property type="evidence" value="ECO:0007669"/>
    <property type="project" value="UniProtKB-SubCell"/>
</dbReference>
<dbReference type="GO" id="GO:0034383">
    <property type="term" value="P:low-density lipoprotein particle clearance"/>
    <property type="evidence" value="ECO:0007669"/>
    <property type="project" value="TreeGrafter"/>
</dbReference>
<feature type="transmembrane region" description="Helical" evidence="33">
    <location>
        <begin position="9"/>
        <end position="31"/>
    </location>
</feature>
<dbReference type="GO" id="GO:0007155">
    <property type="term" value="P:cell adhesion"/>
    <property type="evidence" value="ECO:0007669"/>
    <property type="project" value="UniProtKB-KW"/>
</dbReference>
<evidence type="ECO:0000256" key="3">
    <source>
        <dbReference type="ARBA" id="ARBA00000934"/>
    </source>
</evidence>